<dbReference type="Pfam" id="PF13103">
    <property type="entry name" value="TonB_2"/>
    <property type="match status" value="1"/>
</dbReference>
<evidence type="ECO:0000313" key="2">
    <source>
        <dbReference type="EMBL" id="KLE01554.1"/>
    </source>
</evidence>
<evidence type="ECO:0008006" key="4">
    <source>
        <dbReference type="Google" id="ProtNLM"/>
    </source>
</evidence>
<evidence type="ECO:0000313" key="3">
    <source>
        <dbReference type="Proteomes" id="UP000035514"/>
    </source>
</evidence>
<accession>A0A0G9K4P8</accession>
<dbReference type="PATRIC" id="fig|1447256.3.peg.605"/>
<evidence type="ECO:0000256" key="1">
    <source>
        <dbReference type="SAM" id="Phobius"/>
    </source>
</evidence>
<comment type="caution">
    <text evidence="2">The sequence shown here is derived from an EMBL/GenBank/DDBJ whole genome shotgun (WGS) entry which is preliminary data.</text>
</comment>
<reference evidence="2 3" key="1">
    <citation type="submission" date="2014-01" db="EMBL/GenBank/DDBJ databases">
        <title>Development of a Comparative Genomic Fingerprinting Assay for High Resolution Genotyping of Arcobacter butzleri.</title>
        <authorList>
            <person name="Webb A.L."/>
            <person name="Inglis G.D."/>
            <person name="Kruczkiewicz P."/>
            <person name="Selinger L.B."/>
            <person name="Taboada E.N."/>
        </authorList>
    </citation>
    <scope>NUCLEOTIDE SEQUENCE [LARGE SCALE GENOMIC DNA]</scope>
    <source>
        <strain evidence="2 3">L348</strain>
    </source>
</reference>
<dbReference type="EMBL" id="JAIQ01000065">
    <property type="protein sequence ID" value="KLE01554.1"/>
    <property type="molecule type" value="Genomic_DNA"/>
</dbReference>
<feature type="transmembrane region" description="Helical" evidence="1">
    <location>
        <begin position="7"/>
        <end position="30"/>
    </location>
</feature>
<organism evidence="2 3">
    <name type="scientific">Aliarcobacter butzleri L348</name>
    <dbReference type="NCBI Taxonomy" id="1447256"/>
    <lineage>
        <taxon>Bacteria</taxon>
        <taxon>Pseudomonadati</taxon>
        <taxon>Campylobacterota</taxon>
        <taxon>Epsilonproteobacteria</taxon>
        <taxon>Campylobacterales</taxon>
        <taxon>Arcobacteraceae</taxon>
        <taxon>Aliarcobacter</taxon>
    </lineage>
</organism>
<proteinExistence type="predicted"/>
<dbReference type="AlphaFoldDB" id="A0A0G9K4P8"/>
<keyword evidence="1" id="KW-1133">Transmembrane helix</keyword>
<dbReference type="Proteomes" id="UP000035514">
    <property type="component" value="Unassembled WGS sequence"/>
</dbReference>
<name>A0A0G9K4P8_9BACT</name>
<keyword evidence="1" id="KW-0812">Transmembrane</keyword>
<sequence length="243" mass="27391">MQNKTSFIISGIIAITVYLSFCLLVMIYIFSPTKEQINITPSSTTIELEMIEEIAEKKMVQKKVEKIIEKEEVVEKATSASNEKRPDLKSLFANVKETAQKVVKEEVNNVEKSIDPKRFKSKFEKEKKSTNIKIDRLLEDEKTATDSKVKSSSKGEKNDDYASKIYEILQSGAPISQDTNLVAKVVIMIDENGKFDYKFQKVSGDAAYDASLKAYLDGQRNVAYPVPPSGKVVKYSVDFKFEG</sequence>
<keyword evidence="1" id="KW-0472">Membrane</keyword>
<gene>
    <name evidence="2" type="ORF">AA20_03140</name>
</gene>
<protein>
    <recommendedName>
        <fullName evidence="4">TonB C-terminal domain-containing protein</fullName>
    </recommendedName>
</protein>
<dbReference type="RefSeq" id="WP_004509823.1">
    <property type="nucleotide sequence ID" value="NZ_JAIQ01000065.1"/>
</dbReference>